<reference evidence="1" key="1">
    <citation type="journal article" date="2015" name="Nature">
        <title>Complex archaea that bridge the gap between prokaryotes and eukaryotes.</title>
        <authorList>
            <person name="Spang A."/>
            <person name="Saw J.H."/>
            <person name="Jorgensen S.L."/>
            <person name="Zaremba-Niedzwiedzka K."/>
            <person name="Martijn J."/>
            <person name="Lind A.E."/>
            <person name="van Eijk R."/>
            <person name="Schleper C."/>
            <person name="Guy L."/>
            <person name="Ettema T.J."/>
        </authorList>
    </citation>
    <scope>NUCLEOTIDE SEQUENCE</scope>
</reference>
<accession>A0A0F9D758</accession>
<dbReference type="AlphaFoldDB" id="A0A0F9D758"/>
<protein>
    <submittedName>
        <fullName evidence="1">Uncharacterized protein</fullName>
    </submittedName>
</protein>
<evidence type="ECO:0000313" key="1">
    <source>
        <dbReference type="EMBL" id="KKL57583.1"/>
    </source>
</evidence>
<dbReference type="EMBL" id="LAZR01030117">
    <property type="protein sequence ID" value="KKL57583.1"/>
    <property type="molecule type" value="Genomic_DNA"/>
</dbReference>
<feature type="non-terminal residue" evidence="1">
    <location>
        <position position="1"/>
    </location>
</feature>
<proteinExistence type="predicted"/>
<gene>
    <name evidence="1" type="ORF">LCGC14_2233990</name>
</gene>
<organism evidence="1">
    <name type="scientific">marine sediment metagenome</name>
    <dbReference type="NCBI Taxonomy" id="412755"/>
    <lineage>
        <taxon>unclassified sequences</taxon>
        <taxon>metagenomes</taxon>
        <taxon>ecological metagenomes</taxon>
    </lineage>
</organism>
<comment type="caution">
    <text evidence="1">The sequence shown here is derived from an EMBL/GenBank/DDBJ whole genome shotgun (WGS) entry which is preliminary data.</text>
</comment>
<name>A0A0F9D758_9ZZZZ</name>
<sequence>DKGRLTGEELGDLGKTLKKSQKAFDKEVKAKKAEGRAAEAVEEPTIDPELLKPYKITQKVGELEGKTIEKTVNAKTAYNKALKKKTNYDKFLDCLGS</sequence>